<dbReference type="EMBL" id="JH719395">
    <property type="protein sequence ID" value="EJC79712.1"/>
    <property type="molecule type" value="Genomic_DNA"/>
</dbReference>
<protein>
    <recommendedName>
        <fullName evidence="3">Squalene cyclase</fullName>
    </recommendedName>
</protein>
<evidence type="ECO:0000313" key="1">
    <source>
        <dbReference type="EMBL" id="EJC79712.1"/>
    </source>
</evidence>
<proteinExistence type="predicted"/>
<dbReference type="Proteomes" id="UP000005732">
    <property type="component" value="Unassembled WGS sequence"/>
</dbReference>
<evidence type="ECO:0008006" key="3">
    <source>
        <dbReference type="Google" id="ProtNLM"/>
    </source>
</evidence>
<organism evidence="1 2">
    <name type="scientific">Rhizobium leguminosarum bv. trifolii WSM2297</name>
    <dbReference type="NCBI Taxonomy" id="754762"/>
    <lineage>
        <taxon>Bacteria</taxon>
        <taxon>Pseudomonadati</taxon>
        <taxon>Pseudomonadota</taxon>
        <taxon>Alphaproteobacteria</taxon>
        <taxon>Hyphomicrobiales</taxon>
        <taxon>Rhizobiaceae</taxon>
        <taxon>Rhizobium/Agrobacterium group</taxon>
        <taxon>Rhizobium</taxon>
    </lineage>
</organism>
<dbReference type="InterPro" id="IPR008930">
    <property type="entry name" value="Terpenoid_cyclase/PrenylTrfase"/>
</dbReference>
<accession>J0C9J2</accession>
<gene>
    <name evidence="1" type="ORF">Rleg4DRAFT_1310</name>
</gene>
<sequence>MTHSDPVIEWLLDSDPSIRWQVMRDLLDLPAREWMTERARVESDGWGARLLSCQDADGQWAGGAFIPVGFDEQQWREHGQPWTATSFSLSQLREFGLDPSSERAKRTVELIGANARWEEGGQPFWQGEVEECINGRTVADGAYFGIDVSPIVDRLTSERLEDGGWNCERINGSHRSSFASTINVLEGLLEFERSTGGTPQSREARRTGEEFLLERHLFRRLATGEPADKNFLQFLHPNRWRYDVLRALDYFRASAVLTAAAPDPRLGEAIDYPLPAPSGRSLGTRLEPVGACVVPSRRRTWRALAMDHAPRDAGAQMVGRSALNRYLTPSPARAGNASRSCAAIRRDQRVFRRWAD</sequence>
<dbReference type="HOGENOM" id="CLU_077613_0_0_5"/>
<evidence type="ECO:0000313" key="2">
    <source>
        <dbReference type="Proteomes" id="UP000005732"/>
    </source>
</evidence>
<dbReference type="Gene3D" id="1.50.10.20">
    <property type="match status" value="1"/>
</dbReference>
<name>J0C9J2_RHILT</name>
<reference evidence="1 2" key="1">
    <citation type="submission" date="2012-02" db="EMBL/GenBank/DDBJ databases">
        <title>Improved High-Quality Draft Sequence of Rhizobium leguminosarum bv. trifolii WSM2297.</title>
        <authorList>
            <consortium name="US DOE Joint Genome Institute"/>
            <person name="Lucas S."/>
            <person name="Han J."/>
            <person name="Lapidus A."/>
            <person name="Cheng J.-F."/>
            <person name="Goodwin L."/>
            <person name="Pitluck S."/>
            <person name="Peters L."/>
            <person name="Ovchinnikova G."/>
            <person name="Zhang X."/>
            <person name="Detter J.C."/>
            <person name="Han C."/>
            <person name="Tapia R."/>
            <person name="Land M."/>
            <person name="Hauser L."/>
            <person name="Kyrpides N."/>
            <person name="Ivanova N."/>
            <person name="Pagani I."/>
            <person name="Brau L."/>
            <person name="Yates R."/>
            <person name="O'Hara G."/>
            <person name="Rui T."/>
            <person name="Howieson J."/>
            <person name="Reeve W."/>
            <person name="Woyke T."/>
        </authorList>
    </citation>
    <scope>NUCLEOTIDE SEQUENCE [LARGE SCALE GENOMIC DNA]</scope>
    <source>
        <strain evidence="1 2">WSM2297</strain>
    </source>
</reference>
<dbReference type="SUPFAM" id="SSF48239">
    <property type="entry name" value="Terpenoid cyclases/Protein prenyltransferases"/>
    <property type="match status" value="1"/>
</dbReference>
<dbReference type="AlphaFoldDB" id="J0C9J2"/>